<organism evidence="2 3">
    <name type="scientific">Ditylenchus dipsaci</name>
    <dbReference type="NCBI Taxonomy" id="166011"/>
    <lineage>
        <taxon>Eukaryota</taxon>
        <taxon>Metazoa</taxon>
        <taxon>Ecdysozoa</taxon>
        <taxon>Nematoda</taxon>
        <taxon>Chromadorea</taxon>
        <taxon>Rhabditida</taxon>
        <taxon>Tylenchina</taxon>
        <taxon>Tylenchomorpha</taxon>
        <taxon>Sphaerularioidea</taxon>
        <taxon>Anguinidae</taxon>
        <taxon>Anguininae</taxon>
        <taxon>Ditylenchus</taxon>
    </lineage>
</organism>
<feature type="signal peptide" evidence="1">
    <location>
        <begin position="1"/>
        <end position="19"/>
    </location>
</feature>
<evidence type="ECO:0000313" key="2">
    <source>
        <dbReference type="Proteomes" id="UP000887574"/>
    </source>
</evidence>
<evidence type="ECO:0000313" key="3">
    <source>
        <dbReference type="WBParaSite" id="jg3908"/>
    </source>
</evidence>
<keyword evidence="2" id="KW-1185">Reference proteome</keyword>
<accession>A0A915ECQ9</accession>
<dbReference type="Proteomes" id="UP000887574">
    <property type="component" value="Unplaced"/>
</dbReference>
<dbReference type="WBParaSite" id="jg3908">
    <property type="protein sequence ID" value="jg3908"/>
    <property type="gene ID" value="jg3908"/>
</dbReference>
<name>A0A915ECQ9_9BILA</name>
<dbReference type="AlphaFoldDB" id="A0A915ECQ9"/>
<feature type="chain" id="PRO_5038055830" evidence="1">
    <location>
        <begin position="20"/>
        <end position="111"/>
    </location>
</feature>
<keyword evidence="1" id="KW-0732">Signal</keyword>
<reference evidence="3" key="1">
    <citation type="submission" date="2022-11" db="UniProtKB">
        <authorList>
            <consortium name="WormBaseParasite"/>
        </authorList>
    </citation>
    <scope>IDENTIFICATION</scope>
</reference>
<protein>
    <submittedName>
        <fullName evidence="3">Uncharacterized protein</fullName>
    </submittedName>
</protein>
<sequence>MQNLFFLITLSAALVLANSKDSSSIQTVDSASSSKIAQKLVQNFLNQFNADWKKGNAKQVALKYYDEHIAFINEADNSVTYATAIAIDEERIALLFVFFQQFRLFPFLEGI</sequence>
<proteinExistence type="predicted"/>
<evidence type="ECO:0000256" key="1">
    <source>
        <dbReference type="SAM" id="SignalP"/>
    </source>
</evidence>